<dbReference type="Gene3D" id="1.10.10.60">
    <property type="entry name" value="Homeodomain-like"/>
    <property type="match status" value="2"/>
</dbReference>
<dbReference type="SUPFAM" id="SSF46689">
    <property type="entry name" value="Homeodomain-like"/>
    <property type="match status" value="2"/>
</dbReference>
<proteinExistence type="predicted"/>
<organism evidence="5 6">
    <name type="scientific">Agathobacter ruminis</name>
    <dbReference type="NCBI Taxonomy" id="1712665"/>
    <lineage>
        <taxon>Bacteria</taxon>
        <taxon>Bacillati</taxon>
        <taxon>Bacillota</taxon>
        <taxon>Clostridia</taxon>
        <taxon>Lachnospirales</taxon>
        <taxon>Lachnospiraceae</taxon>
        <taxon>Agathobacter</taxon>
    </lineage>
</organism>
<dbReference type="SMART" id="SM00342">
    <property type="entry name" value="HTH_ARAC"/>
    <property type="match status" value="1"/>
</dbReference>
<dbReference type="PANTHER" id="PTHR43280:SF2">
    <property type="entry name" value="HTH-TYPE TRANSCRIPTIONAL REGULATOR EXSA"/>
    <property type="match status" value="1"/>
</dbReference>
<dbReference type="GO" id="GO:0003700">
    <property type="term" value="F:DNA-binding transcription factor activity"/>
    <property type="evidence" value="ECO:0007669"/>
    <property type="project" value="InterPro"/>
</dbReference>
<dbReference type="InterPro" id="IPR009057">
    <property type="entry name" value="Homeodomain-like_sf"/>
</dbReference>
<evidence type="ECO:0000313" key="5">
    <source>
        <dbReference type="EMBL" id="PHU37116.1"/>
    </source>
</evidence>
<feature type="domain" description="HTH araC/xylS-type" evidence="4">
    <location>
        <begin position="195"/>
        <end position="293"/>
    </location>
</feature>
<keyword evidence="2" id="KW-0238">DNA-binding</keyword>
<keyword evidence="3" id="KW-0804">Transcription</keyword>
<dbReference type="AlphaFoldDB" id="A0A2G3E1F4"/>
<evidence type="ECO:0000313" key="6">
    <source>
        <dbReference type="Proteomes" id="UP000224563"/>
    </source>
</evidence>
<dbReference type="RefSeq" id="WP_099386550.1">
    <property type="nucleotide sequence ID" value="NZ_JANSWH010000024.1"/>
</dbReference>
<dbReference type="InterPro" id="IPR037923">
    <property type="entry name" value="HTH-like"/>
</dbReference>
<dbReference type="Pfam" id="PF12833">
    <property type="entry name" value="HTH_18"/>
    <property type="match status" value="1"/>
</dbReference>
<name>A0A2G3E1F4_9FIRM</name>
<dbReference type="SUPFAM" id="SSF51215">
    <property type="entry name" value="Regulatory protein AraC"/>
    <property type="match status" value="1"/>
</dbReference>
<comment type="caution">
    <text evidence="5">The sequence shown here is derived from an EMBL/GenBank/DDBJ whole genome shotgun (WGS) entry which is preliminary data.</text>
</comment>
<reference evidence="5 6" key="2">
    <citation type="submission" date="2017-10" db="EMBL/GenBank/DDBJ databases">
        <authorList>
            <person name="Banno H."/>
            <person name="Chua N.-H."/>
        </authorList>
    </citation>
    <scope>NUCLEOTIDE SEQUENCE [LARGE SCALE GENOMIC DNA]</scope>
    <source>
        <strain evidence="5 6">JK623</strain>
    </source>
</reference>
<dbReference type="PANTHER" id="PTHR43280">
    <property type="entry name" value="ARAC-FAMILY TRANSCRIPTIONAL REGULATOR"/>
    <property type="match status" value="1"/>
</dbReference>
<accession>A0A2G3E1F4</accession>
<evidence type="ECO:0000256" key="2">
    <source>
        <dbReference type="ARBA" id="ARBA00023125"/>
    </source>
</evidence>
<evidence type="ECO:0000256" key="1">
    <source>
        <dbReference type="ARBA" id="ARBA00023015"/>
    </source>
</evidence>
<keyword evidence="1" id="KW-0805">Transcription regulation</keyword>
<dbReference type="InterPro" id="IPR018060">
    <property type="entry name" value="HTH_AraC"/>
</dbReference>
<sequence length="296" mass="34220">MNQLESLNQIFRLHRLFRQNESFSESVDLKRFRRNPRDPISPLLLHLHFGGAITYSIPTTFECIDNPYYLILYVEKGDVLLNSNNGLQLVANDFILLPPHTNFRFDTKSTPCLFHMFLISGTGIVPFADSMRQVSLNNAHVISQLVYLHRLLSQQGNDVPFLISRTLTDILTEAILKQCGSGKSNDDERIPAHIIEMKHIMEHEYQKPLTLDQFERRLLISKYRLCREFSSHFGLSPLQYLNQLRIRESKILLTETEISVHAIACGVGIPNTSHFIKLFKRETHLTPAEYRKSKNS</sequence>
<dbReference type="EMBL" id="PDYG01000075">
    <property type="protein sequence ID" value="PHU37116.1"/>
    <property type="molecule type" value="Genomic_DNA"/>
</dbReference>
<protein>
    <recommendedName>
        <fullName evidence="4">HTH araC/xylS-type domain-containing protein</fullName>
    </recommendedName>
</protein>
<keyword evidence="6" id="KW-1185">Reference proteome</keyword>
<evidence type="ECO:0000259" key="4">
    <source>
        <dbReference type="PROSITE" id="PS01124"/>
    </source>
</evidence>
<dbReference type="PROSITE" id="PS01124">
    <property type="entry name" value="HTH_ARAC_FAMILY_2"/>
    <property type="match status" value="1"/>
</dbReference>
<dbReference type="GO" id="GO:0043565">
    <property type="term" value="F:sequence-specific DNA binding"/>
    <property type="evidence" value="ECO:0007669"/>
    <property type="project" value="InterPro"/>
</dbReference>
<gene>
    <name evidence="5" type="ORF">CSX02_09710</name>
</gene>
<reference evidence="5 6" key="1">
    <citation type="submission" date="2017-10" db="EMBL/GenBank/DDBJ databases">
        <title>Resolving the taxonomy of Roseburia spp., Eubacterium rectale and Agathobacter spp. through phylogenomic analysis.</title>
        <authorList>
            <person name="Sheridan P.O."/>
            <person name="Walker A.W."/>
            <person name="Duncan S.H."/>
            <person name="Scott K.P."/>
            <person name="Toole P.W.O."/>
            <person name="Luis P."/>
            <person name="Flint H.J."/>
        </authorList>
    </citation>
    <scope>NUCLEOTIDE SEQUENCE [LARGE SCALE GENOMIC DNA]</scope>
    <source>
        <strain evidence="5 6">JK623</strain>
    </source>
</reference>
<dbReference type="Proteomes" id="UP000224563">
    <property type="component" value="Unassembled WGS sequence"/>
</dbReference>
<evidence type="ECO:0000256" key="3">
    <source>
        <dbReference type="ARBA" id="ARBA00023163"/>
    </source>
</evidence>